<gene>
    <name evidence="1" type="ORF">BDN70DRAFT_902297</name>
</gene>
<accession>A0A9P5YMB8</accession>
<dbReference type="Proteomes" id="UP000807469">
    <property type="component" value="Unassembled WGS sequence"/>
</dbReference>
<evidence type="ECO:0000313" key="2">
    <source>
        <dbReference type="Proteomes" id="UP000807469"/>
    </source>
</evidence>
<dbReference type="EMBL" id="MU156163">
    <property type="protein sequence ID" value="KAF9470210.1"/>
    <property type="molecule type" value="Genomic_DNA"/>
</dbReference>
<evidence type="ECO:0000313" key="1">
    <source>
        <dbReference type="EMBL" id="KAF9470210.1"/>
    </source>
</evidence>
<sequence>MSSSDGVEWDYELLERWEVEGGRIPGSFKIRIIKFRVARGAQGAQGGRRRERNEGVQTKRVFKQKTKRERFEVPKRITKGSEISLNVEPETTFLEPWNPSEAKRRFYTLHRGVSTQSDLDERETWPFRGLLHDSPNGGQLIITPNVDDIVVLINVSTSLPASVPPILPPLLHRLCKGHALLIGIIHVTRWPHARVIRVRIGLEKAVTECDLCVEEEGAFVNGGCFWQEVVDIEVAGEIMIATKVGVVVFGSTWWDTYPMMYPWTSRGGSPGMQDMLETKKVGTGWVEGIQEHV</sequence>
<keyword evidence="2" id="KW-1185">Reference proteome</keyword>
<proteinExistence type="predicted"/>
<dbReference type="AlphaFoldDB" id="A0A9P5YMB8"/>
<organism evidence="1 2">
    <name type="scientific">Pholiota conissans</name>
    <dbReference type="NCBI Taxonomy" id="109636"/>
    <lineage>
        <taxon>Eukaryota</taxon>
        <taxon>Fungi</taxon>
        <taxon>Dikarya</taxon>
        <taxon>Basidiomycota</taxon>
        <taxon>Agaricomycotina</taxon>
        <taxon>Agaricomycetes</taxon>
        <taxon>Agaricomycetidae</taxon>
        <taxon>Agaricales</taxon>
        <taxon>Agaricineae</taxon>
        <taxon>Strophariaceae</taxon>
        <taxon>Pholiota</taxon>
    </lineage>
</organism>
<comment type="caution">
    <text evidence="1">The sequence shown here is derived from an EMBL/GenBank/DDBJ whole genome shotgun (WGS) entry which is preliminary data.</text>
</comment>
<protein>
    <submittedName>
        <fullName evidence="1">Uncharacterized protein</fullName>
    </submittedName>
</protein>
<reference evidence="1" key="1">
    <citation type="submission" date="2020-11" db="EMBL/GenBank/DDBJ databases">
        <authorList>
            <consortium name="DOE Joint Genome Institute"/>
            <person name="Ahrendt S."/>
            <person name="Riley R."/>
            <person name="Andreopoulos W."/>
            <person name="Labutti K."/>
            <person name="Pangilinan J."/>
            <person name="Ruiz-Duenas F.J."/>
            <person name="Barrasa J.M."/>
            <person name="Sanchez-Garcia M."/>
            <person name="Camarero S."/>
            <person name="Miyauchi S."/>
            <person name="Serrano A."/>
            <person name="Linde D."/>
            <person name="Babiker R."/>
            <person name="Drula E."/>
            <person name="Ayuso-Fernandez I."/>
            <person name="Pacheco R."/>
            <person name="Padilla G."/>
            <person name="Ferreira P."/>
            <person name="Barriuso J."/>
            <person name="Kellner H."/>
            <person name="Castanera R."/>
            <person name="Alfaro M."/>
            <person name="Ramirez L."/>
            <person name="Pisabarro A.G."/>
            <person name="Kuo A."/>
            <person name="Tritt A."/>
            <person name="Lipzen A."/>
            <person name="He G."/>
            <person name="Yan M."/>
            <person name="Ng V."/>
            <person name="Cullen D."/>
            <person name="Martin F."/>
            <person name="Rosso M.-N."/>
            <person name="Henrissat B."/>
            <person name="Hibbett D."/>
            <person name="Martinez A.T."/>
            <person name="Grigoriev I.V."/>
        </authorList>
    </citation>
    <scope>NUCLEOTIDE SEQUENCE</scope>
    <source>
        <strain evidence="1">CIRM-BRFM 674</strain>
    </source>
</reference>
<name>A0A9P5YMB8_9AGAR</name>